<dbReference type="AlphaFoldDB" id="A0A4Y8ZUS9"/>
<dbReference type="OrthoDB" id="9789254at2"/>
<gene>
    <name evidence="4" type="ORF">E2493_07470</name>
</gene>
<evidence type="ECO:0000256" key="1">
    <source>
        <dbReference type="ARBA" id="ARBA00023002"/>
    </source>
</evidence>
<accession>A0A4Y8ZUS9</accession>
<dbReference type="PANTHER" id="PTHR30466:SF1">
    <property type="entry name" value="FMN REDUCTASE (NADH) RUTF"/>
    <property type="match status" value="1"/>
</dbReference>
<dbReference type="GO" id="GO:0042602">
    <property type="term" value="F:riboflavin reductase (NADPH) activity"/>
    <property type="evidence" value="ECO:0007669"/>
    <property type="project" value="TreeGrafter"/>
</dbReference>
<protein>
    <submittedName>
        <fullName evidence="4">Flavin reductase</fullName>
    </submittedName>
</protein>
<dbReference type="Pfam" id="PF01613">
    <property type="entry name" value="Flavin_Reduct"/>
    <property type="match status" value="1"/>
</dbReference>
<organism evidence="4 5">
    <name type="scientific">Sphingomonas parva</name>
    <dbReference type="NCBI Taxonomy" id="2555898"/>
    <lineage>
        <taxon>Bacteria</taxon>
        <taxon>Pseudomonadati</taxon>
        <taxon>Pseudomonadota</taxon>
        <taxon>Alphaproteobacteria</taxon>
        <taxon>Sphingomonadales</taxon>
        <taxon>Sphingomonadaceae</taxon>
        <taxon>Sphingomonas</taxon>
    </lineage>
</organism>
<dbReference type="SMART" id="SM00903">
    <property type="entry name" value="Flavin_Reduct"/>
    <property type="match status" value="1"/>
</dbReference>
<dbReference type="PANTHER" id="PTHR30466">
    <property type="entry name" value="FLAVIN REDUCTASE"/>
    <property type="match status" value="1"/>
</dbReference>
<dbReference type="InterPro" id="IPR012349">
    <property type="entry name" value="Split_barrel_FMN-bd"/>
</dbReference>
<feature type="region of interest" description="Disordered" evidence="2">
    <location>
        <begin position="35"/>
        <end position="76"/>
    </location>
</feature>
<dbReference type="Gene3D" id="2.30.110.10">
    <property type="entry name" value="Electron Transport, Fmn-binding Protein, Chain A"/>
    <property type="match status" value="1"/>
</dbReference>
<evidence type="ECO:0000313" key="5">
    <source>
        <dbReference type="Proteomes" id="UP000298213"/>
    </source>
</evidence>
<evidence type="ECO:0000256" key="2">
    <source>
        <dbReference type="SAM" id="MobiDB-lite"/>
    </source>
</evidence>
<dbReference type="SUPFAM" id="SSF50475">
    <property type="entry name" value="FMN-binding split barrel"/>
    <property type="match status" value="1"/>
</dbReference>
<name>A0A4Y8ZUS9_9SPHN</name>
<evidence type="ECO:0000259" key="3">
    <source>
        <dbReference type="SMART" id="SM00903"/>
    </source>
</evidence>
<dbReference type="InterPro" id="IPR002563">
    <property type="entry name" value="Flavin_Rdtase-like_dom"/>
</dbReference>
<feature type="domain" description="Flavin reductase like" evidence="3">
    <location>
        <begin position="86"/>
        <end position="230"/>
    </location>
</feature>
<keyword evidence="1" id="KW-0560">Oxidoreductase</keyword>
<keyword evidence="5" id="KW-1185">Reference proteome</keyword>
<reference evidence="4 5" key="1">
    <citation type="submission" date="2019-03" db="EMBL/GenBank/DDBJ databases">
        <title>Genome sequence of Sphingomonas sp. 17J27-24.</title>
        <authorList>
            <person name="Kim M."/>
            <person name="Maeng S."/>
            <person name="Sathiyaraj S."/>
        </authorList>
    </citation>
    <scope>NUCLEOTIDE SEQUENCE [LARGE SCALE GENOMIC DNA]</scope>
    <source>
        <strain evidence="4 5">17J27-24</strain>
    </source>
</reference>
<dbReference type="EMBL" id="SPDV01000011">
    <property type="protein sequence ID" value="TFI58895.1"/>
    <property type="molecule type" value="Genomic_DNA"/>
</dbReference>
<proteinExistence type="predicted"/>
<dbReference type="GO" id="GO:0010181">
    <property type="term" value="F:FMN binding"/>
    <property type="evidence" value="ECO:0007669"/>
    <property type="project" value="InterPro"/>
</dbReference>
<evidence type="ECO:0000313" key="4">
    <source>
        <dbReference type="EMBL" id="TFI58895.1"/>
    </source>
</evidence>
<comment type="caution">
    <text evidence="4">The sequence shown here is derived from an EMBL/GenBank/DDBJ whole genome shotgun (WGS) entry which is preliminary data.</text>
</comment>
<sequence length="233" mass="25183">MAGAVSVSSMVPLFGADASGLRIFFQRNPTFVSAAPARDGPTSSLPRSVRDGQAGRLDVASRAHSGHGAAMSETDPSAVESFRAAMRRVASTVNVITICVGGERMGITATAMSSLAMDPPSLLVCINRFSAMHGSMEDVSHFCVNVLHRDQENIARMFADRRQHALRFLSGWTEDCVRPPRLIDAQASIVCRRIDHHRFGTHSIFIGVVEDAQVREEVNPLVYVDGQYGGAVD</sequence>
<dbReference type="Proteomes" id="UP000298213">
    <property type="component" value="Unassembled WGS sequence"/>
</dbReference>
<dbReference type="InterPro" id="IPR050268">
    <property type="entry name" value="NADH-dep_flavin_reductase"/>
</dbReference>